<dbReference type="Gene3D" id="2.40.70.10">
    <property type="entry name" value="Acid Proteases"/>
    <property type="match status" value="2"/>
</dbReference>
<dbReference type="InterPro" id="IPR034163">
    <property type="entry name" value="Aspergillopepsin-like_cat_dom"/>
</dbReference>
<dbReference type="InterPro" id="IPR033121">
    <property type="entry name" value="PEPTIDASE_A1"/>
</dbReference>
<evidence type="ECO:0000259" key="8">
    <source>
        <dbReference type="PROSITE" id="PS51767"/>
    </source>
</evidence>
<comment type="caution">
    <text evidence="9">The sequence shown here is derived from an EMBL/GenBank/DDBJ whole genome shotgun (WGS) entry which is preliminary data.</text>
</comment>
<organism evidence="9 10">
    <name type="scientific">Elsinoe batatas</name>
    <dbReference type="NCBI Taxonomy" id="2601811"/>
    <lineage>
        <taxon>Eukaryota</taxon>
        <taxon>Fungi</taxon>
        <taxon>Dikarya</taxon>
        <taxon>Ascomycota</taxon>
        <taxon>Pezizomycotina</taxon>
        <taxon>Dothideomycetes</taxon>
        <taxon>Dothideomycetidae</taxon>
        <taxon>Myriangiales</taxon>
        <taxon>Elsinoaceae</taxon>
        <taxon>Elsinoe</taxon>
    </lineage>
</organism>
<dbReference type="PROSITE" id="PS00141">
    <property type="entry name" value="ASP_PROTEASE"/>
    <property type="match status" value="1"/>
</dbReference>
<evidence type="ECO:0000256" key="1">
    <source>
        <dbReference type="ARBA" id="ARBA00007447"/>
    </source>
</evidence>
<evidence type="ECO:0000313" key="9">
    <source>
        <dbReference type="EMBL" id="KAG8630242.1"/>
    </source>
</evidence>
<evidence type="ECO:0000256" key="5">
    <source>
        <dbReference type="PIRSR" id="PIRSR601461-1"/>
    </source>
</evidence>
<dbReference type="CDD" id="cd06097">
    <property type="entry name" value="Aspergillopepsin_like"/>
    <property type="match status" value="1"/>
</dbReference>
<feature type="chain" id="PRO_5035469482" description="Peptidase A1 domain-containing protein" evidence="7">
    <location>
        <begin position="19"/>
        <end position="419"/>
    </location>
</feature>
<feature type="active site" evidence="5">
    <location>
        <position position="305"/>
    </location>
</feature>
<keyword evidence="4 6" id="KW-0378">Hydrolase</keyword>
<evidence type="ECO:0000256" key="2">
    <source>
        <dbReference type="ARBA" id="ARBA00022670"/>
    </source>
</evidence>
<sequence>MPSSITLLTAAIAAAVQAAPLDVEPVRPRIGYTVSTPLTLSPKSLNLNPAFSLAYPYVKYNAVQPAVVKAAVVKQQQKAAKQKGSATITPEPVDVEYLVPVNVNGQTLNLVLDSGSSDLWVFSDLMPAAQQTGHAIYKTDSSKILNGEKYDVSYGDGSYSRGLVYKDKVTIGGVTFNSQAVEAAQSVSQSFLNHIDADGLIGLSFTALNTVRPTQQKTFFDNVKSSLAQPLYAVMLKNRGQNALTTDHIGSLDFGFINRTKYVGDLHWTPVKPANAGFWQFSILRYAINGTTFKMSTGSFNTIVDTGTSLSYLPSEIIKAYYAKVKGAGVDSNWGGYTFPCDSTLPPMGVWINGRKFGIRPKYINWQQINATHCLGGVQSSSNLPFAILGDTFSKGFYVIFDQRQSTPRVGLARQNPNL</sequence>
<dbReference type="SUPFAM" id="SSF50630">
    <property type="entry name" value="Acid proteases"/>
    <property type="match status" value="1"/>
</dbReference>
<dbReference type="OrthoDB" id="2747330at2759"/>
<accession>A0A8K0PJ71</accession>
<name>A0A8K0PJ71_9PEZI</name>
<dbReference type="PANTHER" id="PTHR47966:SF2">
    <property type="entry name" value="ASPERGILLOPEPSIN-1-RELATED"/>
    <property type="match status" value="1"/>
</dbReference>
<keyword evidence="2 6" id="KW-0645">Protease</keyword>
<evidence type="ECO:0000313" key="10">
    <source>
        <dbReference type="Proteomes" id="UP000809789"/>
    </source>
</evidence>
<evidence type="ECO:0000256" key="4">
    <source>
        <dbReference type="ARBA" id="ARBA00022801"/>
    </source>
</evidence>
<dbReference type="PRINTS" id="PR00792">
    <property type="entry name" value="PEPSIN"/>
</dbReference>
<evidence type="ECO:0000256" key="3">
    <source>
        <dbReference type="ARBA" id="ARBA00022750"/>
    </source>
</evidence>
<feature type="domain" description="Peptidase A1" evidence="8">
    <location>
        <begin position="97"/>
        <end position="413"/>
    </location>
</feature>
<dbReference type="GO" id="GO:0004190">
    <property type="term" value="F:aspartic-type endopeptidase activity"/>
    <property type="evidence" value="ECO:0007669"/>
    <property type="project" value="UniProtKB-KW"/>
</dbReference>
<feature type="signal peptide" evidence="7">
    <location>
        <begin position="1"/>
        <end position="18"/>
    </location>
</feature>
<reference evidence="9" key="1">
    <citation type="submission" date="2021-07" db="EMBL/GenBank/DDBJ databases">
        <title>Elsinoe batatas strain:CRI-CJ2 Genome sequencing and assembly.</title>
        <authorList>
            <person name="Huang L."/>
        </authorList>
    </citation>
    <scope>NUCLEOTIDE SEQUENCE</scope>
    <source>
        <strain evidence="9">CRI-CJ2</strain>
    </source>
</reference>
<dbReference type="AlphaFoldDB" id="A0A8K0PJ71"/>
<keyword evidence="7" id="KW-0732">Signal</keyword>
<dbReference type="PROSITE" id="PS51767">
    <property type="entry name" value="PEPTIDASE_A1"/>
    <property type="match status" value="1"/>
</dbReference>
<dbReference type="Proteomes" id="UP000809789">
    <property type="component" value="Unassembled WGS sequence"/>
</dbReference>
<dbReference type="InterPro" id="IPR001461">
    <property type="entry name" value="Aspartic_peptidase_A1"/>
</dbReference>
<evidence type="ECO:0000256" key="6">
    <source>
        <dbReference type="RuleBase" id="RU000454"/>
    </source>
</evidence>
<dbReference type="Pfam" id="PF00026">
    <property type="entry name" value="Asp"/>
    <property type="match status" value="1"/>
</dbReference>
<dbReference type="EMBL" id="JAESVG020000002">
    <property type="protein sequence ID" value="KAG8630242.1"/>
    <property type="molecule type" value="Genomic_DNA"/>
</dbReference>
<dbReference type="FunFam" id="2.40.70.10:FF:000026">
    <property type="entry name" value="Endothiapepsin"/>
    <property type="match status" value="1"/>
</dbReference>
<feature type="active site" evidence="5">
    <location>
        <position position="113"/>
    </location>
</feature>
<dbReference type="GO" id="GO:0006508">
    <property type="term" value="P:proteolysis"/>
    <property type="evidence" value="ECO:0007669"/>
    <property type="project" value="UniProtKB-KW"/>
</dbReference>
<gene>
    <name evidence="9" type="ORF">KVT40_001861</name>
</gene>
<comment type="similarity">
    <text evidence="1 6">Belongs to the peptidase A1 family.</text>
</comment>
<proteinExistence type="inferred from homology"/>
<keyword evidence="10" id="KW-1185">Reference proteome</keyword>
<dbReference type="InterPro" id="IPR021109">
    <property type="entry name" value="Peptidase_aspartic_dom_sf"/>
</dbReference>
<dbReference type="InterPro" id="IPR001969">
    <property type="entry name" value="Aspartic_peptidase_AS"/>
</dbReference>
<dbReference type="PANTHER" id="PTHR47966">
    <property type="entry name" value="BETA-SITE APP-CLEAVING ENZYME, ISOFORM A-RELATED"/>
    <property type="match status" value="1"/>
</dbReference>
<protein>
    <recommendedName>
        <fullName evidence="8">Peptidase A1 domain-containing protein</fullName>
    </recommendedName>
</protein>
<evidence type="ECO:0000256" key="7">
    <source>
        <dbReference type="SAM" id="SignalP"/>
    </source>
</evidence>
<keyword evidence="3 6" id="KW-0064">Aspartyl protease</keyword>